<organism evidence="1 2">
    <name type="scientific">Micromonospora coerulea</name>
    <dbReference type="NCBI Taxonomy" id="47856"/>
    <lineage>
        <taxon>Bacteria</taxon>
        <taxon>Bacillati</taxon>
        <taxon>Actinomycetota</taxon>
        <taxon>Actinomycetes</taxon>
        <taxon>Micromonosporales</taxon>
        <taxon>Micromonosporaceae</taxon>
        <taxon>Micromonospora</taxon>
    </lineage>
</organism>
<evidence type="ECO:0000313" key="2">
    <source>
        <dbReference type="Proteomes" id="UP001500307"/>
    </source>
</evidence>
<protein>
    <submittedName>
        <fullName evidence="1">Uncharacterized protein</fullName>
    </submittedName>
</protein>
<dbReference type="Proteomes" id="UP001500307">
    <property type="component" value="Unassembled WGS sequence"/>
</dbReference>
<gene>
    <name evidence="1" type="ORF">GCM10023176_36270</name>
</gene>
<keyword evidence="2" id="KW-1185">Reference proteome</keyword>
<accession>A0ABP8SQ42</accession>
<dbReference type="EMBL" id="BAABGU010000019">
    <property type="protein sequence ID" value="GAA4572732.1"/>
    <property type="molecule type" value="Genomic_DNA"/>
</dbReference>
<comment type="caution">
    <text evidence="1">The sequence shown here is derived from an EMBL/GenBank/DDBJ whole genome shotgun (WGS) entry which is preliminary data.</text>
</comment>
<sequence>MFGLDGSYKMYVAFFRGYAKGGGGDLFVRLHKRLVSDLGTGQNLGWEALLLRKVAPDDPESWWPLSAREESFDRRVCDALFDHLEDLQGDAQPEA</sequence>
<evidence type="ECO:0000313" key="1">
    <source>
        <dbReference type="EMBL" id="GAA4572732.1"/>
    </source>
</evidence>
<reference evidence="2" key="1">
    <citation type="journal article" date="2019" name="Int. J. Syst. Evol. Microbiol.">
        <title>The Global Catalogue of Microorganisms (GCM) 10K type strain sequencing project: providing services to taxonomists for standard genome sequencing and annotation.</title>
        <authorList>
            <consortium name="The Broad Institute Genomics Platform"/>
            <consortium name="The Broad Institute Genome Sequencing Center for Infectious Disease"/>
            <person name="Wu L."/>
            <person name="Ma J."/>
        </authorList>
    </citation>
    <scope>NUCLEOTIDE SEQUENCE [LARGE SCALE GENOMIC DNA]</scope>
    <source>
        <strain evidence="2">JCM 3175</strain>
    </source>
</reference>
<name>A0ABP8SQ42_9ACTN</name>
<dbReference type="RefSeq" id="WP_346121045.1">
    <property type="nucleotide sequence ID" value="NZ_BAABGU010000019.1"/>
</dbReference>
<proteinExistence type="predicted"/>